<name>A0ABP8QKQ8_9ACTN</name>
<feature type="chain" id="PRO_5045749080" evidence="1">
    <location>
        <begin position="25"/>
        <end position="524"/>
    </location>
</feature>
<dbReference type="EMBL" id="BAABHF010000034">
    <property type="protein sequence ID" value="GAA4503874.1"/>
    <property type="molecule type" value="Genomic_DNA"/>
</dbReference>
<feature type="domain" description="Solute-binding protein family 5" evidence="2">
    <location>
        <begin position="85"/>
        <end position="413"/>
    </location>
</feature>
<dbReference type="InterPro" id="IPR039424">
    <property type="entry name" value="SBP_5"/>
</dbReference>
<evidence type="ECO:0000313" key="4">
    <source>
        <dbReference type="Proteomes" id="UP001500503"/>
    </source>
</evidence>
<feature type="signal peptide" evidence="1">
    <location>
        <begin position="1"/>
        <end position="24"/>
    </location>
</feature>
<keyword evidence="1" id="KW-0732">Signal</keyword>
<dbReference type="SUPFAM" id="SSF53850">
    <property type="entry name" value="Periplasmic binding protein-like II"/>
    <property type="match status" value="1"/>
</dbReference>
<organism evidence="3 4">
    <name type="scientific">Actinoallomurus oryzae</name>
    <dbReference type="NCBI Taxonomy" id="502180"/>
    <lineage>
        <taxon>Bacteria</taxon>
        <taxon>Bacillati</taxon>
        <taxon>Actinomycetota</taxon>
        <taxon>Actinomycetes</taxon>
        <taxon>Streptosporangiales</taxon>
        <taxon>Thermomonosporaceae</taxon>
        <taxon>Actinoallomurus</taxon>
    </lineage>
</organism>
<dbReference type="Gene3D" id="3.40.190.10">
    <property type="entry name" value="Periplasmic binding protein-like II"/>
    <property type="match status" value="1"/>
</dbReference>
<accession>A0ABP8QKQ8</accession>
<dbReference type="Gene3D" id="3.90.76.10">
    <property type="entry name" value="Dipeptide-binding Protein, Domain 1"/>
    <property type="match status" value="1"/>
</dbReference>
<protein>
    <submittedName>
        <fullName evidence="3">Glutathione ABC transporter substrate-binding protein GsiB</fullName>
    </submittedName>
</protein>
<dbReference type="PANTHER" id="PTHR30290">
    <property type="entry name" value="PERIPLASMIC BINDING COMPONENT OF ABC TRANSPORTER"/>
    <property type="match status" value="1"/>
</dbReference>
<gene>
    <name evidence="3" type="primary">gsiB</name>
    <name evidence="3" type="ORF">GCM10023191_057200</name>
</gene>
<comment type="caution">
    <text evidence="3">The sequence shown here is derived from an EMBL/GenBank/DDBJ whole genome shotgun (WGS) entry which is preliminary data.</text>
</comment>
<evidence type="ECO:0000256" key="1">
    <source>
        <dbReference type="SAM" id="SignalP"/>
    </source>
</evidence>
<dbReference type="Pfam" id="PF00496">
    <property type="entry name" value="SBP_bac_5"/>
    <property type="match status" value="1"/>
</dbReference>
<sequence length="524" mass="55691">MRPDTGWTGAARPLCAVLAGLVLAGCGGATGGTGNGAVDRNADLRIGMPVPQSLDPRQAPEPSQLLIGTWPVYDRLIQVGPQARYEPMLATKWAFSAGGRTLTLTLRHGVTFSDGTRFDAAAVKANLDASMAAAKTVVQQNLADVARVDVSGNDVVNLRLKAPSTTVLSALSSTLGGVMISPKALTAKDLATHPVGTGAYVIDSFRPGQRVVYERRTDKGGIWDTRTGGPATIEITTYPSRDAANNAVKSGQADIVTWPGDKKPIQSLLDSGRLQARALDTALNMVGLNLNRTVKPYDDIKVRQAINYAIDRNAIVKAFMPSSAPRVQPWPVGLPGFDRAREADYPYDPAKAKTLLAEAGFPNGFDGGEFLVAQAEAIPQAAEAVQADLARVGIRIKLRTVDVLSLVTQWARSKDPGELMYMSMPSIDAYSWLRRLFVNPTWVPAGPDPQMARLIRGTDDPGLTDAQRSARIGAAVDHATADALYAPLWQGVGGYLADAKVKGLDALASVNGGIADFRNVGMTR</sequence>
<dbReference type="PROSITE" id="PS51257">
    <property type="entry name" value="PROKAR_LIPOPROTEIN"/>
    <property type="match status" value="1"/>
</dbReference>
<dbReference type="Gene3D" id="3.10.105.10">
    <property type="entry name" value="Dipeptide-binding Protein, Domain 3"/>
    <property type="match status" value="1"/>
</dbReference>
<evidence type="ECO:0000259" key="2">
    <source>
        <dbReference type="Pfam" id="PF00496"/>
    </source>
</evidence>
<dbReference type="RefSeq" id="WP_345469049.1">
    <property type="nucleotide sequence ID" value="NZ_BAABHF010000034.1"/>
</dbReference>
<dbReference type="InterPro" id="IPR000914">
    <property type="entry name" value="SBP_5_dom"/>
</dbReference>
<keyword evidence="4" id="KW-1185">Reference proteome</keyword>
<evidence type="ECO:0000313" key="3">
    <source>
        <dbReference type="EMBL" id="GAA4503874.1"/>
    </source>
</evidence>
<reference evidence="4" key="1">
    <citation type="journal article" date="2019" name="Int. J. Syst. Evol. Microbiol.">
        <title>The Global Catalogue of Microorganisms (GCM) 10K type strain sequencing project: providing services to taxonomists for standard genome sequencing and annotation.</title>
        <authorList>
            <consortium name="The Broad Institute Genomics Platform"/>
            <consortium name="The Broad Institute Genome Sequencing Center for Infectious Disease"/>
            <person name="Wu L."/>
            <person name="Ma J."/>
        </authorList>
    </citation>
    <scope>NUCLEOTIDE SEQUENCE [LARGE SCALE GENOMIC DNA]</scope>
    <source>
        <strain evidence="4">JCM 17933</strain>
    </source>
</reference>
<proteinExistence type="predicted"/>
<dbReference type="Proteomes" id="UP001500503">
    <property type="component" value="Unassembled WGS sequence"/>
</dbReference>